<sequence length="233" mass="26378">MKLIGPSSPTGVPLSVFDDIIATILRFLLRFGWLPYRTPRSQLGNYLRVSNINKPIPQAPFLILYFIFQVMHTQSNIYPKRSISQTSATSTSSQTSQLSQEKKHSKFSNPLSKIFRSKTPAPIDILKSRQVTMSQPRDIPRSNPRTSYFPDQGYISNSPTEMPPSMGSPHSFKADVPKRASTPTHKNSGDYKRYSGTVNHYGRHSNDWLFGGFSVRETVRDGLDKLRSHDKES</sequence>
<dbReference type="AlphaFoldDB" id="A0A9W4HKG3"/>
<protein>
    <submittedName>
        <fullName evidence="2">Uncharacterized protein</fullName>
    </submittedName>
</protein>
<feature type="compositionally biased region" description="Low complexity" evidence="1">
    <location>
        <begin position="83"/>
        <end position="99"/>
    </location>
</feature>
<accession>A0A9W4HKG3</accession>
<organism evidence="2 3">
    <name type="scientific">Penicillium nalgiovense</name>
    <dbReference type="NCBI Taxonomy" id="60175"/>
    <lineage>
        <taxon>Eukaryota</taxon>
        <taxon>Fungi</taxon>
        <taxon>Dikarya</taxon>
        <taxon>Ascomycota</taxon>
        <taxon>Pezizomycotina</taxon>
        <taxon>Eurotiomycetes</taxon>
        <taxon>Eurotiomycetidae</taxon>
        <taxon>Eurotiales</taxon>
        <taxon>Aspergillaceae</taxon>
        <taxon>Penicillium</taxon>
    </lineage>
</organism>
<dbReference type="OrthoDB" id="2019572at2759"/>
<feature type="region of interest" description="Disordered" evidence="1">
    <location>
        <begin position="131"/>
        <end position="150"/>
    </location>
</feature>
<comment type="caution">
    <text evidence="2">The sequence shown here is derived from an EMBL/GenBank/DDBJ whole genome shotgun (WGS) entry which is preliminary data.</text>
</comment>
<proteinExistence type="predicted"/>
<evidence type="ECO:0000256" key="1">
    <source>
        <dbReference type="SAM" id="MobiDB-lite"/>
    </source>
</evidence>
<gene>
    <name evidence="2" type="ORF">PNAL_LOCUS3751</name>
</gene>
<evidence type="ECO:0000313" key="3">
    <source>
        <dbReference type="Proteomes" id="UP001153461"/>
    </source>
</evidence>
<dbReference type="Proteomes" id="UP001153461">
    <property type="component" value="Unassembled WGS sequence"/>
</dbReference>
<feature type="region of interest" description="Disordered" evidence="1">
    <location>
        <begin position="159"/>
        <end position="193"/>
    </location>
</feature>
<reference evidence="2" key="1">
    <citation type="submission" date="2021-07" db="EMBL/GenBank/DDBJ databases">
        <authorList>
            <person name="Branca A.L. A."/>
        </authorList>
    </citation>
    <scope>NUCLEOTIDE SEQUENCE</scope>
</reference>
<evidence type="ECO:0000313" key="2">
    <source>
        <dbReference type="EMBL" id="CAG8067334.1"/>
    </source>
</evidence>
<name>A0A9W4HKG3_PENNA</name>
<feature type="region of interest" description="Disordered" evidence="1">
    <location>
        <begin position="83"/>
        <end position="111"/>
    </location>
</feature>
<dbReference type="EMBL" id="CAJVNV010000132">
    <property type="protein sequence ID" value="CAG8067334.1"/>
    <property type="molecule type" value="Genomic_DNA"/>
</dbReference>